<keyword evidence="1" id="KW-0472">Membrane</keyword>
<dbReference type="HOGENOM" id="CLU_182687_0_0_1"/>
<evidence type="ECO:0000313" key="3">
    <source>
        <dbReference type="Proteomes" id="UP000006038"/>
    </source>
</evidence>
<evidence type="ECO:0000313" key="2">
    <source>
        <dbReference type="EnsemblPlants" id="OB02G39490.1"/>
    </source>
</evidence>
<dbReference type="EnsemblPlants" id="OB02G39490.1">
    <property type="protein sequence ID" value="OB02G39490.1"/>
    <property type="gene ID" value="OB02G39490"/>
</dbReference>
<proteinExistence type="predicted"/>
<dbReference type="Proteomes" id="UP000006038">
    <property type="component" value="Unassembled WGS sequence"/>
</dbReference>
<reference evidence="2" key="1">
    <citation type="submission" date="2013-04" db="UniProtKB">
        <authorList>
            <consortium name="EnsemblPlants"/>
        </authorList>
    </citation>
    <scope>IDENTIFICATION</scope>
</reference>
<accession>J3LH32</accession>
<feature type="transmembrane region" description="Helical" evidence="1">
    <location>
        <begin position="44"/>
        <end position="62"/>
    </location>
</feature>
<dbReference type="AlphaFoldDB" id="J3LH32"/>
<evidence type="ECO:0000256" key="1">
    <source>
        <dbReference type="SAM" id="Phobius"/>
    </source>
</evidence>
<organism evidence="2">
    <name type="scientific">Oryza brachyantha</name>
    <name type="common">malo sina</name>
    <dbReference type="NCBI Taxonomy" id="4533"/>
    <lineage>
        <taxon>Eukaryota</taxon>
        <taxon>Viridiplantae</taxon>
        <taxon>Streptophyta</taxon>
        <taxon>Embryophyta</taxon>
        <taxon>Tracheophyta</taxon>
        <taxon>Spermatophyta</taxon>
        <taxon>Magnoliopsida</taxon>
        <taxon>Liliopsida</taxon>
        <taxon>Poales</taxon>
        <taxon>Poaceae</taxon>
        <taxon>BOP clade</taxon>
        <taxon>Oryzoideae</taxon>
        <taxon>Oryzeae</taxon>
        <taxon>Oryzinae</taxon>
        <taxon>Oryza</taxon>
    </lineage>
</organism>
<protein>
    <submittedName>
        <fullName evidence="2">Uncharacterized protein</fullName>
    </submittedName>
</protein>
<sequence>GRWGEWNPARDGDGGARLRCDGDEGGGDATAISPAQLIRFSRRAALALGSWMLLVLGLLNVGPNLKWASGKYHNCSL</sequence>
<dbReference type="Gramene" id="OB02G39490.1">
    <property type="protein sequence ID" value="OB02G39490.1"/>
    <property type="gene ID" value="OB02G39490"/>
</dbReference>
<dbReference type="OMA" id="NLKWASG"/>
<name>J3LH32_ORYBR</name>
<keyword evidence="3" id="KW-1185">Reference proteome</keyword>
<keyword evidence="1" id="KW-1133">Transmembrane helix</keyword>
<keyword evidence="1" id="KW-0812">Transmembrane</keyword>